<feature type="compositionally biased region" description="Polar residues" evidence="9">
    <location>
        <begin position="1031"/>
        <end position="1048"/>
    </location>
</feature>
<dbReference type="FunCoup" id="A0A2R6PBS3">
    <property type="interactions" value="3048"/>
</dbReference>
<dbReference type="InterPro" id="IPR028883">
    <property type="entry name" value="tRNA_aden_deaminase"/>
</dbReference>
<evidence type="ECO:0000256" key="4">
    <source>
        <dbReference type="ARBA" id="ARBA00022694"/>
    </source>
</evidence>
<evidence type="ECO:0000256" key="5">
    <source>
        <dbReference type="ARBA" id="ARBA00022723"/>
    </source>
</evidence>
<keyword evidence="4" id="KW-0819">tRNA processing</keyword>
<evidence type="ECO:0000256" key="2">
    <source>
        <dbReference type="ARBA" id="ARBA00011738"/>
    </source>
</evidence>
<feature type="compositionally biased region" description="Polar residues" evidence="9">
    <location>
        <begin position="849"/>
        <end position="869"/>
    </location>
</feature>
<evidence type="ECO:0000313" key="11">
    <source>
        <dbReference type="EMBL" id="PSR88227.1"/>
    </source>
</evidence>
<dbReference type="HAMAP" id="MF_00972">
    <property type="entry name" value="tRNA_aden_deaminase"/>
    <property type="match status" value="1"/>
</dbReference>
<comment type="subunit">
    <text evidence="2">Homodimer.</text>
</comment>
<feature type="compositionally biased region" description="Basic and acidic residues" evidence="9">
    <location>
        <begin position="424"/>
        <end position="474"/>
    </location>
</feature>
<dbReference type="Gramene" id="PSR88227">
    <property type="protein sequence ID" value="PSR88227"/>
    <property type="gene ID" value="CEY00_Acc31255"/>
</dbReference>
<evidence type="ECO:0000256" key="9">
    <source>
        <dbReference type="SAM" id="MobiDB-lite"/>
    </source>
</evidence>
<accession>A0A2R6PBS3</accession>
<dbReference type="Gene3D" id="3.40.140.10">
    <property type="entry name" value="Cytidine Deaminase, domain 2"/>
    <property type="match status" value="1"/>
</dbReference>
<dbReference type="FunFam" id="3.40.140.10:FF:000005">
    <property type="entry name" value="tRNA-specific adenosine deaminase"/>
    <property type="match status" value="1"/>
</dbReference>
<feature type="region of interest" description="Disordered" evidence="9">
    <location>
        <begin position="798"/>
        <end position="874"/>
    </location>
</feature>
<evidence type="ECO:0000256" key="7">
    <source>
        <dbReference type="ARBA" id="ARBA00022833"/>
    </source>
</evidence>
<keyword evidence="7" id="KW-0862">Zinc</keyword>
<evidence type="ECO:0000259" key="10">
    <source>
        <dbReference type="PROSITE" id="PS51747"/>
    </source>
</evidence>
<dbReference type="PANTHER" id="PTHR11079:SF179">
    <property type="entry name" value="TRNA(ADENINE(34)) DEAMINASE, CHLOROPLASTIC"/>
    <property type="match status" value="1"/>
</dbReference>
<name>A0A2R6PBS3_ACTCC</name>
<dbReference type="GO" id="GO:0052717">
    <property type="term" value="F:tRNA-specific adenosine-34 deaminase activity"/>
    <property type="evidence" value="ECO:0007669"/>
    <property type="project" value="UniProtKB-EC"/>
</dbReference>
<dbReference type="Pfam" id="PF00383">
    <property type="entry name" value="dCMP_cyt_deam_1"/>
    <property type="match status" value="1"/>
</dbReference>
<dbReference type="STRING" id="1590841.A0A2R6PBS3"/>
<feature type="region of interest" description="Disordered" evidence="9">
    <location>
        <begin position="892"/>
        <end position="1002"/>
    </location>
</feature>
<feature type="region of interest" description="Disordered" evidence="9">
    <location>
        <begin position="342"/>
        <end position="391"/>
    </location>
</feature>
<gene>
    <name evidence="11" type="ORF">CEY00_Acc31255</name>
</gene>
<dbReference type="GO" id="GO:0002100">
    <property type="term" value="P:tRNA wobble adenosine to inosine editing"/>
    <property type="evidence" value="ECO:0007669"/>
    <property type="project" value="InterPro"/>
</dbReference>
<feature type="compositionally biased region" description="Polar residues" evidence="9">
    <location>
        <begin position="933"/>
        <end position="959"/>
    </location>
</feature>
<keyword evidence="12" id="KW-1185">Reference proteome</keyword>
<sequence>MYNTYVSSTLSLRCKGSLTFQFNDYSYLLNDRFDRNPTSLSSQSCCSCCSNSTCRVPINPSFLCGLRQSSLIHWSASRRLFLGGGDHYYFRLPDYNVGQSCCCGHVCPVNERGFNGRRRGRLGEGKFRFRVSEEKSKRLRSCDIDDAEVMLSLLTEEVAEECIGERERNVRSFKIVEVEKRGRESGGGTSCTNKKKNVTCGFSESKSKKSGFESVTVELREDDYRRKEDGRKEDRESHFRGEKCRMRKDGSSCSSYYSCSSLGELEIDTEIQGRQEGYIGESESGEATYYGQTVEEEKRHGDVGGSHGIVIREEKNVIGSYAPSSGIECDWRKKSEKKLTEVSVEQTESSEKSSNKNVRLSEVRETGYRKPSSSHPQFQGREENSTLGASTDDKITQHYGRQDAYIGQSESRVKHKHIPGVQEIHESDEAFCSSEKRVSDGEENLRAEGSLVRETRGEHTKTAGRISQKDEYKRNSQQISEVSKTQEINDRVTSTTSRRPSQARVNKQEATATLTEISGKHHIDIDNTSASLRQSDTRMENRVDNANFISGPSAETKEQQFRTGQQAIKKMESRKESQSIPKISTVHYSGTPVTGTQRAFEKRISSEETYSTSVIQSTKETIERCYLTEGIGSQIGSRKESQRPTKGLSYSDATTKEASGSEAALILKTQPTVQHIGVDVEDKSGSQVIMTRPPSQLVARDRLHIVPSSDFAIQEASTASLESGSGALHTHDESNAPASGHEIYGGPRRGETYEEPLNFLSHEDALGSADRLQKSSMQFVSEFVEKVTHEVSTSKVQKELVNEGNKQQQESLSQYGSGDFKSKEQDSRRSSQSSGEKGPSDEIWDVTALSGQEPTMTEATESTNPSSKTITKRTGRSLWHVISDIVRLRWASRSSGGRSPPNKSTSSDTWFSGHELDENGDGNAKMEKESTSHDPTISDQQLLETIPTGNQGEGSTSASSKDKIGHVGGEARSSSSISESGSASNRISSVPIEESFGRSGTAMVESVSMPSLHIRRSPRSDEISEAGKTDVSASGSLVQEQPTGTCATEVSGIGGKDGELKRRKFQRNDQVMKDRFDEWEEAYQLESEQRRIDEMFMKEALLEAKKAADMWEVPVGAVLVQHGKIIARGYNLVEELRDSTAHAEMICIREASNLLRTWRLSETTLYVTLEPCPMCAGAILQARVNAVVWGAPNKLLGADGSWIRLFPNGGGERGNASELTDKPPAPVHPFHPNIAIRRGVLAAECADAMQQFFQLRRRKKEKKPGSPPTPPSCLPISNHPNKIFTKMHDTFHFMFCL</sequence>
<evidence type="ECO:0000313" key="12">
    <source>
        <dbReference type="Proteomes" id="UP000241394"/>
    </source>
</evidence>
<evidence type="ECO:0000256" key="3">
    <source>
        <dbReference type="ARBA" id="ARBA00012740"/>
    </source>
</evidence>
<feature type="compositionally biased region" description="Low complexity" evidence="9">
    <location>
        <begin position="970"/>
        <end position="989"/>
    </location>
</feature>
<dbReference type="OMA" id="TKMHDIF"/>
<feature type="compositionally biased region" description="Basic and acidic residues" evidence="9">
    <location>
        <begin position="1018"/>
        <end position="1028"/>
    </location>
</feature>
<feature type="region of interest" description="Disordered" evidence="9">
    <location>
        <begin position="1015"/>
        <end position="1052"/>
    </location>
</feature>
<dbReference type="PANTHER" id="PTHR11079">
    <property type="entry name" value="CYTOSINE DEAMINASE FAMILY MEMBER"/>
    <property type="match status" value="1"/>
</dbReference>
<dbReference type="CDD" id="cd01285">
    <property type="entry name" value="nucleoside_deaminase"/>
    <property type="match status" value="1"/>
</dbReference>
<dbReference type="OrthoDB" id="408702at2759"/>
<dbReference type="InterPro" id="IPR016193">
    <property type="entry name" value="Cytidine_deaminase-like"/>
</dbReference>
<reference evidence="12" key="2">
    <citation type="journal article" date="2018" name="BMC Genomics">
        <title>A manually annotated Actinidia chinensis var. chinensis (kiwifruit) genome highlights the challenges associated with draft genomes and gene prediction in plants.</title>
        <authorList>
            <person name="Pilkington S.M."/>
            <person name="Crowhurst R."/>
            <person name="Hilario E."/>
            <person name="Nardozza S."/>
            <person name="Fraser L."/>
            <person name="Peng Y."/>
            <person name="Gunaseelan K."/>
            <person name="Simpson R."/>
            <person name="Tahir J."/>
            <person name="Deroles S.C."/>
            <person name="Templeton K."/>
            <person name="Luo Z."/>
            <person name="Davy M."/>
            <person name="Cheng C."/>
            <person name="McNeilage M."/>
            <person name="Scaglione D."/>
            <person name="Liu Y."/>
            <person name="Zhang Q."/>
            <person name="Datson P."/>
            <person name="De Silva N."/>
            <person name="Gardiner S.E."/>
            <person name="Bassett H."/>
            <person name="Chagne D."/>
            <person name="McCallum J."/>
            <person name="Dzierzon H."/>
            <person name="Deng C."/>
            <person name="Wang Y.Y."/>
            <person name="Barron L."/>
            <person name="Manako K."/>
            <person name="Bowen J."/>
            <person name="Foster T.M."/>
            <person name="Erridge Z.A."/>
            <person name="Tiffin H."/>
            <person name="Waite C.N."/>
            <person name="Davies K.M."/>
            <person name="Grierson E.P."/>
            <person name="Laing W.A."/>
            <person name="Kirk R."/>
            <person name="Chen X."/>
            <person name="Wood M."/>
            <person name="Montefiori M."/>
            <person name="Brummell D.A."/>
            <person name="Schwinn K.E."/>
            <person name="Catanach A."/>
            <person name="Fullerton C."/>
            <person name="Li D."/>
            <person name="Meiyalaghan S."/>
            <person name="Nieuwenhuizen N."/>
            <person name="Read N."/>
            <person name="Prakash R."/>
            <person name="Hunter D."/>
            <person name="Zhang H."/>
            <person name="McKenzie M."/>
            <person name="Knabel M."/>
            <person name="Harris A."/>
            <person name="Allan A.C."/>
            <person name="Gleave A."/>
            <person name="Chen A."/>
            <person name="Janssen B.J."/>
            <person name="Plunkett B."/>
            <person name="Ampomah-Dwamena C."/>
            <person name="Voogd C."/>
            <person name="Leif D."/>
            <person name="Lafferty D."/>
            <person name="Souleyre E.J.F."/>
            <person name="Varkonyi-Gasic E."/>
            <person name="Gambi F."/>
            <person name="Hanley J."/>
            <person name="Yao J.L."/>
            <person name="Cheung J."/>
            <person name="David K.M."/>
            <person name="Warren B."/>
            <person name="Marsh K."/>
            <person name="Snowden K.C."/>
            <person name="Lin-Wang K."/>
            <person name="Brian L."/>
            <person name="Martinez-Sanchez M."/>
            <person name="Wang M."/>
            <person name="Ileperuma N."/>
            <person name="Macnee N."/>
            <person name="Campin R."/>
            <person name="McAtee P."/>
            <person name="Drummond R.S.M."/>
            <person name="Espley R.V."/>
            <person name="Ireland H.S."/>
            <person name="Wu R."/>
            <person name="Atkinson R.G."/>
            <person name="Karunairetnam S."/>
            <person name="Bulley S."/>
            <person name="Chunkath S."/>
            <person name="Hanley Z."/>
            <person name="Storey R."/>
            <person name="Thrimawithana A.H."/>
            <person name="Thomson S."/>
            <person name="David C."/>
            <person name="Testolin R."/>
            <person name="Huang H."/>
            <person name="Hellens R.P."/>
            <person name="Schaffer R.J."/>
        </authorList>
    </citation>
    <scope>NUCLEOTIDE SEQUENCE [LARGE SCALE GENOMIC DNA]</scope>
    <source>
        <strain evidence="12">cv. Red5</strain>
    </source>
</reference>
<dbReference type="PROSITE" id="PS51747">
    <property type="entry name" value="CYT_DCMP_DEAMINASES_2"/>
    <property type="match status" value="1"/>
</dbReference>
<feature type="region of interest" description="Disordered" evidence="9">
    <location>
        <begin position="634"/>
        <end position="655"/>
    </location>
</feature>
<comment type="cofactor">
    <cofactor evidence="1">
        <name>Zn(2+)</name>
        <dbReference type="ChEBI" id="CHEBI:29105"/>
    </cofactor>
</comment>
<comment type="caution">
    <text evidence="11">The sequence shown here is derived from an EMBL/GenBank/DDBJ whole genome shotgun (WGS) entry which is preliminary data.</text>
</comment>
<feature type="compositionally biased region" description="Basic and acidic residues" evidence="9">
    <location>
        <begin position="820"/>
        <end position="829"/>
    </location>
</feature>
<reference evidence="11 12" key="1">
    <citation type="submission" date="2017-07" db="EMBL/GenBank/DDBJ databases">
        <title>An improved, manually edited Actinidia chinensis var. chinensis (kiwifruit) genome highlights the challenges associated with draft genomes and gene prediction in plants.</title>
        <authorList>
            <person name="Pilkington S."/>
            <person name="Crowhurst R."/>
            <person name="Hilario E."/>
            <person name="Nardozza S."/>
            <person name="Fraser L."/>
            <person name="Peng Y."/>
            <person name="Gunaseelan K."/>
            <person name="Simpson R."/>
            <person name="Tahir J."/>
            <person name="Deroles S."/>
            <person name="Templeton K."/>
            <person name="Luo Z."/>
            <person name="Davy M."/>
            <person name="Cheng C."/>
            <person name="Mcneilage M."/>
            <person name="Scaglione D."/>
            <person name="Liu Y."/>
            <person name="Zhang Q."/>
            <person name="Datson P."/>
            <person name="De Silva N."/>
            <person name="Gardiner S."/>
            <person name="Bassett H."/>
            <person name="Chagne D."/>
            <person name="Mccallum J."/>
            <person name="Dzierzon H."/>
            <person name="Deng C."/>
            <person name="Wang Y.-Y."/>
            <person name="Barron N."/>
            <person name="Manako K."/>
            <person name="Bowen J."/>
            <person name="Foster T."/>
            <person name="Erridge Z."/>
            <person name="Tiffin H."/>
            <person name="Waite C."/>
            <person name="Davies K."/>
            <person name="Grierson E."/>
            <person name="Laing W."/>
            <person name="Kirk R."/>
            <person name="Chen X."/>
            <person name="Wood M."/>
            <person name="Montefiori M."/>
            <person name="Brummell D."/>
            <person name="Schwinn K."/>
            <person name="Catanach A."/>
            <person name="Fullerton C."/>
            <person name="Li D."/>
            <person name="Meiyalaghan S."/>
            <person name="Nieuwenhuizen N."/>
            <person name="Read N."/>
            <person name="Prakash R."/>
            <person name="Hunter D."/>
            <person name="Zhang H."/>
            <person name="Mckenzie M."/>
            <person name="Knabel M."/>
            <person name="Harris A."/>
            <person name="Allan A."/>
            <person name="Chen A."/>
            <person name="Janssen B."/>
            <person name="Plunkett B."/>
            <person name="Dwamena C."/>
            <person name="Voogd C."/>
            <person name="Leif D."/>
            <person name="Lafferty D."/>
            <person name="Souleyre E."/>
            <person name="Varkonyi-Gasic E."/>
            <person name="Gambi F."/>
            <person name="Hanley J."/>
            <person name="Yao J.-L."/>
            <person name="Cheung J."/>
            <person name="David K."/>
            <person name="Warren B."/>
            <person name="Marsh K."/>
            <person name="Snowden K."/>
            <person name="Lin-Wang K."/>
            <person name="Brian L."/>
            <person name="Martinez-Sanchez M."/>
            <person name="Wang M."/>
            <person name="Ileperuma N."/>
            <person name="Macnee N."/>
            <person name="Campin R."/>
            <person name="Mcatee P."/>
            <person name="Drummond R."/>
            <person name="Espley R."/>
            <person name="Ireland H."/>
            <person name="Wu R."/>
            <person name="Atkinson R."/>
            <person name="Karunairetnam S."/>
            <person name="Bulley S."/>
            <person name="Chunkath S."/>
            <person name="Hanley Z."/>
            <person name="Storey R."/>
            <person name="Thrimawithana A."/>
            <person name="Thomson S."/>
            <person name="David C."/>
            <person name="Testolin R."/>
        </authorList>
    </citation>
    <scope>NUCLEOTIDE SEQUENCE [LARGE SCALE GENOMIC DNA]</scope>
    <source>
        <strain evidence="12">cv. Red5</strain>
        <tissue evidence="11">Young leaf</tissue>
    </source>
</reference>
<dbReference type="GO" id="GO:0009507">
    <property type="term" value="C:chloroplast"/>
    <property type="evidence" value="ECO:0007669"/>
    <property type="project" value="TreeGrafter"/>
</dbReference>
<dbReference type="SUPFAM" id="SSF53927">
    <property type="entry name" value="Cytidine deaminase-like"/>
    <property type="match status" value="1"/>
</dbReference>
<feature type="compositionally biased region" description="Polar residues" evidence="9">
    <location>
        <begin position="475"/>
        <end position="509"/>
    </location>
</feature>
<dbReference type="EMBL" id="NKQK01000027">
    <property type="protein sequence ID" value="PSR88227.1"/>
    <property type="molecule type" value="Genomic_DNA"/>
</dbReference>
<keyword evidence="6" id="KW-0378">Hydrolase</keyword>
<evidence type="ECO:0000256" key="8">
    <source>
        <dbReference type="ARBA" id="ARBA00048045"/>
    </source>
</evidence>
<feature type="compositionally biased region" description="Basic and acidic residues" evidence="9">
    <location>
        <begin position="349"/>
        <end position="368"/>
    </location>
</feature>
<dbReference type="EC" id="3.5.4.33" evidence="3"/>
<evidence type="ECO:0000256" key="6">
    <source>
        <dbReference type="ARBA" id="ARBA00022801"/>
    </source>
</evidence>
<protein>
    <recommendedName>
        <fullName evidence="3">tRNA(adenine(34)) deaminase</fullName>
        <ecNumber evidence="3">3.5.4.33</ecNumber>
    </recommendedName>
</protein>
<organism evidence="11 12">
    <name type="scientific">Actinidia chinensis var. chinensis</name>
    <name type="common">Chinese soft-hair kiwi</name>
    <dbReference type="NCBI Taxonomy" id="1590841"/>
    <lineage>
        <taxon>Eukaryota</taxon>
        <taxon>Viridiplantae</taxon>
        <taxon>Streptophyta</taxon>
        <taxon>Embryophyta</taxon>
        <taxon>Tracheophyta</taxon>
        <taxon>Spermatophyta</taxon>
        <taxon>Magnoliopsida</taxon>
        <taxon>eudicotyledons</taxon>
        <taxon>Gunneridae</taxon>
        <taxon>Pentapetalae</taxon>
        <taxon>asterids</taxon>
        <taxon>Ericales</taxon>
        <taxon>Actinidiaceae</taxon>
        <taxon>Actinidia</taxon>
    </lineage>
</organism>
<keyword evidence="5" id="KW-0479">Metal-binding</keyword>
<evidence type="ECO:0000256" key="1">
    <source>
        <dbReference type="ARBA" id="ARBA00001947"/>
    </source>
</evidence>
<dbReference type="GO" id="GO:0046872">
    <property type="term" value="F:metal ion binding"/>
    <property type="evidence" value="ECO:0007669"/>
    <property type="project" value="UniProtKB-KW"/>
</dbReference>
<feature type="region of interest" description="Disordered" evidence="9">
    <location>
        <begin position="1257"/>
        <end position="1278"/>
    </location>
</feature>
<feature type="domain" description="CMP/dCMP-type deaminase" evidence="10">
    <location>
        <begin position="1091"/>
        <end position="1213"/>
    </location>
</feature>
<dbReference type="Proteomes" id="UP000241394">
    <property type="component" value="Chromosome LG27"/>
</dbReference>
<dbReference type="InterPro" id="IPR002125">
    <property type="entry name" value="CMP_dCMP_dom"/>
</dbReference>
<feature type="region of interest" description="Disordered" evidence="9">
    <location>
        <begin position="424"/>
        <end position="509"/>
    </location>
</feature>
<feature type="compositionally biased region" description="Polar residues" evidence="9">
    <location>
        <begin position="892"/>
        <end position="910"/>
    </location>
</feature>
<feature type="region of interest" description="Disordered" evidence="9">
    <location>
        <begin position="722"/>
        <end position="750"/>
    </location>
</feature>
<comment type="catalytic activity">
    <reaction evidence="8">
        <text>adenosine(34) in tRNA + H2O + H(+) = inosine(34) in tRNA + NH4(+)</text>
        <dbReference type="Rhea" id="RHEA:43168"/>
        <dbReference type="Rhea" id="RHEA-COMP:10373"/>
        <dbReference type="Rhea" id="RHEA-COMP:10374"/>
        <dbReference type="ChEBI" id="CHEBI:15377"/>
        <dbReference type="ChEBI" id="CHEBI:15378"/>
        <dbReference type="ChEBI" id="CHEBI:28938"/>
        <dbReference type="ChEBI" id="CHEBI:74411"/>
        <dbReference type="ChEBI" id="CHEBI:82852"/>
        <dbReference type="EC" id="3.5.4.33"/>
    </reaction>
</comment>
<dbReference type="InParanoid" id="A0A2R6PBS3"/>
<feature type="compositionally biased region" description="Polar residues" evidence="9">
    <location>
        <begin position="804"/>
        <end position="816"/>
    </location>
</feature>
<proteinExistence type="inferred from homology"/>